<proteinExistence type="predicted"/>
<evidence type="ECO:0000313" key="2">
    <source>
        <dbReference type="EMBL" id="JAD74260.1"/>
    </source>
</evidence>
<feature type="region of interest" description="Disordered" evidence="1">
    <location>
        <begin position="1"/>
        <end position="26"/>
    </location>
</feature>
<reference evidence="2" key="1">
    <citation type="submission" date="2014-09" db="EMBL/GenBank/DDBJ databases">
        <authorList>
            <person name="Magalhaes I.L.F."/>
            <person name="Oliveira U."/>
            <person name="Santos F.R."/>
            <person name="Vidigal T.H.D.A."/>
            <person name="Brescovit A.D."/>
            <person name="Santos A.J."/>
        </authorList>
    </citation>
    <scope>NUCLEOTIDE SEQUENCE</scope>
    <source>
        <tissue evidence="2">Shoot tissue taken approximately 20 cm above the soil surface</tissue>
    </source>
</reference>
<accession>A0A0A9CLJ9</accession>
<dbReference type="EMBL" id="GBRH01223635">
    <property type="protein sequence ID" value="JAD74260.1"/>
    <property type="molecule type" value="Transcribed_RNA"/>
</dbReference>
<sequence>MYAQVAEDRSARAAVDDGPAEDERRR</sequence>
<name>A0A0A9CLJ9_ARUDO</name>
<protein>
    <submittedName>
        <fullName evidence="2">Uncharacterized protein</fullName>
    </submittedName>
</protein>
<evidence type="ECO:0000256" key="1">
    <source>
        <dbReference type="SAM" id="MobiDB-lite"/>
    </source>
</evidence>
<dbReference type="AlphaFoldDB" id="A0A0A9CLJ9"/>
<organism evidence="2">
    <name type="scientific">Arundo donax</name>
    <name type="common">Giant reed</name>
    <name type="synonym">Donax arundinaceus</name>
    <dbReference type="NCBI Taxonomy" id="35708"/>
    <lineage>
        <taxon>Eukaryota</taxon>
        <taxon>Viridiplantae</taxon>
        <taxon>Streptophyta</taxon>
        <taxon>Embryophyta</taxon>
        <taxon>Tracheophyta</taxon>
        <taxon>Spermatophyta</taxon>
        <taxon>Magnoliopsida</taxon>
        <taxon>Liliopsida</taxon>
        <taxon>Poales</taxon>
        <taxon>Poaceae</taxon>
        <taxon>PACMAD clade</taxon>
        <taxon>Arundinoideae</taxon>
        <taxon>Arundineae</taxon>
        <taxon>Arundo</taxon>
    </lineage>
</organism>
<reference evidence="2" key="2">
    <citation type="journal article" date="2015" name="Data Brief">
        <title>Shoot transcriptome of the giant reed, Arundo donax.</title>
        <authorList>
            <person name="Barrero R.A."/>
            <person name="Guerrero F.D."/>
            <person name="Moolhuijzen P."/>
            <person name="Goolsby J.A."/>
            <person name="Tidwell J."/>
            <person name="Bellgard S.E."/>
            <person name="Bellgard M.I."/>
        </authorList>
    </citation>
    <scope>NUCLEOTIDE SEQUENCE</scope>
    <source>
        <tissue evidence="2">Shoot tissue taken approximately 20 cm above the soil surface</tissue>
    </source>
</reference>